<proteinExistence type="predicted"/>
<comment type="caution">
    <text evidence="2">The sequence shown here is derived from an EMBL/GenBank/DDBJ whole genome shotgun (WGS) entry which is preliminary data.</text>
</comment>
<dbReference type="EMBL" id="AHPN01000001">
    <property type="protein sequence ID" value="EIK60983.1"/>
    <property type="molecule type" value="Genomic_DNA"/>
</dbReference>
<dbReference type="AlphaFoldDB" id="I4K8E3"/>
<name>I4K8E3_9PSED</name>
<protein>
    <submittedName>
        <fullName evidence="2">Uncharacterized protein</fullName>
    </submittedName>
</protein>
<dbReference type="Proteomes" id="UP000003213">
    <property type="component" value="Chromosome"/>
</dbReference>
<feature type="region of interest" description="Disordered" evidence="1">
    <location>
        <begin position="39"/>
        <end position="61"/>
    </location>
</feature>
<accession>I4K8E3</accession>
<dbReference type="HOGENOM" id="CLU_1766414_0_0_6"/>
<evidence type="ECO:0000313" key="2">
    <source>
        <dbReference type="EMBL" id="EIK60983.1"/>
    </source>
</evidence>
<sequence>MAATYGSMSGDILWVPGRTGSARANKRRRISLHGRLLSRKPSRKFCTEPSTKGSNESKPKPFWSRRVKDAMAVSDRTLPRALGNLDSFKCNVELRSGIRLIAAGEQSNYRTLQCPKRIPSEALRAATSCERSSEGAPLDQLRFSLVF</sequence>
<gene>
    <name evidence="2" type="ORF">PflSS101_3580</name>
</gene>
<evidence type="ECO:0000256" key="1">
    <source>
        <dbReference type="SAM" id="MobiDB-lite"/>
    </source>
</evidence>
<organism evidence="2">
    <name type="scientific">Pseudomonas lactis</name>
    <dbReference type="NCBI Taxonomy" id="1615674"/>
    <lineage>
        <taxon>Bacteria</taxon>
        <taxon>Pseudomonadati</taxon>
        <taxon>Pseudomonadota</taxon>
        <taxon>Gammaproteobacteria</taxon>
        <taxon>Pseudomonadales</taxon>
        <taxon>Pseudomonadaceae</taxon>
        <taxon>Pseudomonas</taxon>
    </lineage>
</organism>
<reference evidence="2" key="1">
    <citation type="journal article" date="2012" name="PLoS Genet.">
        <title>Comparative Genomics of Plant-Associated Pseudomonas spp.: Insights into Diversity and Inheritance of Traits Involved in Multitrophic Interactions.</title>
        <authorList>
            <person name="Loper J.E."/>
            <person name="Hassan K.A."/>
            <person name="Mavrodi D.V."/>
            <person name="Davis E.W.II."/>
            <person name="Lim C.K."/>
            <person name="Shaffer B.T."/>
            <person name="Elbourne L.D."/>
            <person name="Stockwell V.O."/>
            <person name="Hartney S.L."/>
            <person name="Breakwell K."/>
            <person name="Henkels M.D."/>
            <person name="Tetu S.G."/>
            <person name="Rangel L.I."/>
            <person name="Kidarsa T.A."/>
            <person name="Wilson N.L."/>
            <person name="van de Mortel J.E."/>
            <person name="Song C."/>
            <person name="Blumhagen R."/>
            <person name="Radune D."/>
            <person name="Hostetler J.B."/>
            <person name="Brinkac L.M."/>
            <person name="Durkin A.S."/>
            <person name="Kluepfel D.A."/>
            <person name="Wechter W.P."/>
            <person name="Anderson A.J."/>
            <person name="Kim Y.C."/>
            <person name="Pierson L.S.III."/>
            <person name="Pierson E.A."/>
            <person name="Lindow S.E."/>
            <person name="Kobayashi D.Y."/>
            <person name="Raaijmakers J.M."/>
            <person name="Weller D.M."/>
            <person name="Thomashow L.S."/>
            <person name="Allen A.E."/>
            <person name="Paulsen I.T."/>
        </authorList>
    </citation>
    <scope>NUCLEOTIDE SEQUENCE [LARGE SCALE GENOMIC DNA]</scope>
    <source>
        <strain evidence="2">SS101</strain>
    </source>
</reference>